<protein>
    <recommendedName>
        <fullName evidence="1">Ribonuclease H1 N-terminal domain-containing protein</fullName>
    </recommendedName>
</protein>
<proteinExistence type="predicted"/>
<dbReference type="InterPro" id="IPR011320">
    <property type="entry name" value="RNase_H1_N"/>
</dbReference>
<evidence type="ECO:0000313" key="2">
    <source>
        <dbReference type="EMBL" id="MED6136757.1"/>
    </source>
</evidence>
<reference evidence="2 3" key="1">
    <citation type="journal article" date="2023" name="Plants (Basel)">
        <title>Bridging the Gap: Combining Genomics and Transcriptomics Approaches to Understand Stylosanthes scabra, an Orphan Legume from the Brazilian Caatinga.</title>
        <authorList>
            <person name="Ferreira-Neto J.R.C."/>
            <person name="da Silva M.D."/>
            <person name="Binneck E."/>
            <person name="de Melo N.F."/>
            <person name="da Silva R.H."/>
            <person name="de Melo A.L.T.M."/>
            <person name="Pandolfi V."/>
            <person name="Bustamante F.O."/>
            <person name="Brasileiro-Vidal A.C."/>
            <person name="Benko-Iseppon A.M."/>
        </authorList>
    </citation>
    <scope>NUCLEOTIDE SEQUENCE [LARGE SCALE GENOMIC DNA]</scope>
    <source>
        <tissue evidence="2">Leaves</tissue>
    </source>
</reference>
<dbReference type="SUPFAM" id="SSF55658">
    <property type="entry name" value="L9 N-domain-like"/>
    <property type="match status" value="1"/>
</dbReference>
<dbReference type="InterPro" id="IPR037056">
    <property type="entry name" value="RNase_H1_N_sf"/>
</dbReference>
<comment type="caution">
    <text evidence="2">The sequence shown here is derived from an EMBL/GenBank/DDBJ whole genome shotgun (WGS) entry which is preliminary data.</text>
</comment>
<name>A0ABU6SK33_9FABA</name>
<keyword evidence="3" id="KW-1185">Reference proteome</keyword>
<gene>
    <name evidence="2" type="ORF">PIB30_058823</name>
</gene>
<evidence type="ECO:0000313" key="3">
    <source>
        <dbReference type="Proteomes" id="UP001341840"/>
    </source>
</evidence>
<accession>A0ABU6SK33</accession>
<dbReference type="EMBL" id="JASCZI010060914">
    <property type="protein sequence ID" value="MED6136757.1"/>
    <property type="molecule type" value="Genomic_DNA"/>
</dbReference>
<organism evidence="2 3">
    <name type="scientific">Stylosanthes scabra</name>
    <dbReference type="NCBI Taxonomy" id="79078"/>
    <lineage>
        <taxon>Eukaryota</taxon>
        <taxon>Viridiplantae</taxon>
        <taxon>Streptophyta</taxon>
        <taxon>Embryophyta</taxon>
        <taxon>Tracheophyta</taxon>
        <taxon>Spermatophyta</taxon>
        <taxon>Magnoliopsida</taxon>
        <taxon>eudicotyledons</taxon>
        <taxon>Gunneridae</taxon>
        <taxon>Pentapetalae</taxon>
        <taxon>rosids</taxon>
        <taxon>fabids</taxon>
        <taxon>Fabales</taxon>
        <taxon>Fabaceae</taxon>
        <taxon>Papilionoideae</taxon>
        <taxon>50 kb inversion clade</taxon>
        <taxon>dalbergioids sensu lato</taxon>
        <taxon>Dalbergieae</taxon>
        <taxon>Pterocarpus clade</taxon>
        <taxon>Stylosanthes</taxon>
    </lineage>
</organism>
<dbReference type="Pfam" id="PF01693">
    <property type="entry name" value="Cauli_VI"/>
    <property type="match status" value="1"/>
</dbReference>
<dbReference type="Proteomes" id="UP001341840">
    <property type="component" value="Unassembled WGS sequence"/>
</dbReference>
<feature type="domain" description="Ribonuclease H1 N-terminal" evidence="1">
    <location>
        <begin position="47"/>
        <end position="88"/>
    </location>
</feature>
<sequence>MVRWEVIKSPRLQNLSERKKALVTVIPKKKVHGPFPIPMEGGKYTHYAVRVGRILGIYEMWEEAEQQVKRFSMAQFKGFKSLDEAVAYMQKGADQKLKGPVQNTGVQLTPQMQRLGVGSSSNFRQSVYRAETTHSTKLVAQTRTMSRQRKMGCPMFEPKVFYSQVGEKLFAFTAELRCQEKGLNLEVEGFACPDERRAREDVTYNLLDNLLRHTSNSILDFNYRRLCVAQQRGEKLEQSQVGVFMGRVHDLEGQCEALRKQIEVYQIPRFAD</sequence>
<dbReference type="InterPro" id="IPR009027">
    <property type="entry name" value="Ribosomal_bL9/RNase_H1_N"/>
</dbReference>
<evidence type="ECO:0000259" key="1">
    <source>
        <dbReference type="Pfam" id="PF01693"/>
    </source>
</evidence>
<dbReference type="Gene3D" id="3.40.970.10">
    <property type="entry name" value="Ribonuclease H1, N-terminal domain"/>
    <property type="match status" value="1"/>
</dbReference>